<proteinExistence type="predicted"/>
<dbReference type="AlphaFoldDB" id="A0A4Q5IST1"/>
<gene>
    <name evidence="2" type="ORF">ETU37_22525</name>
</gene>
<reference evidence="2 3" key="1">
    <citation type="submission" date="2019-01" db="EMBL/GenBank/DDBJ databases">
        <title>Nocardioides guangzhouensis sp. nov., an actinobacterium isolated from soil.</title>
        <authorList>
            <person name="Fu Y."/>
            <person name="Cai Y."/>
            <person name="Lin Z."/>
            <person name="Chen P."/>
        </authorList>
    </citation>
    <scope>NUCLEOTIDE SEQUENCE [LARGE SCALE GENOMIC DNA]</scope>
    <source>
        <strain evidence="2 3">NBRC 105384</strain>
    </source>
</reference>
<accession>A0A4Q5IST1</accession>
<keyword evidence="1" id="KW-1133">Transmembrane helix</keyword>
<comment type="caution">
    <text evidence="2">The sequence shown here is derived from an EMBL/GenBank/DDBJ whole genome shotgun (WGS) entry which is preliminary data.</text>
</comment>
<dbReference type="RefSeq" id="WP_129989672.1">
    <property type="nucleotide sequence ID" value="NZ_SDPU01000037.1"/>
</dbReference>
<evidence type="ECO:0000256" key="1">
    <source>
        <dbReference type="SAM" id="Phobius"/>
    </source>
</evidence>
<keyword evidence="1" id="KW-0812">Transmembrane</keyword>
<feature type="transmembrane region" description="Helical" evidence="1">
    <location>
        <begin position="12"/>
        <end position="44"/>
    </location>
</feature>
<keyword evidence="3" id="KW-1185">Reference proteome</keyword>
<organism evidence="2 3">
    <name type="scientific">Nocardioides iriomotensis</name>
    <dbReference type="NCBI Taxonomy" id="715784"/>
    <lineage>
        <taxon>Bacteria</taxon>
        <taxon>Bacillati</taxon>
        <taxon>Actinomycetota</taxon>
        <taxon>Actinomycetes</taxon>
        <taxon>Propionibacteriales</taxon>
        <taxon>Nocardioidaceae</taxon>
        <taxon>Nocardioides</taxon>
    </lineage>
</organism>
<feature type="transmembrane region" description="Helical" evidence="1">
    <location>
        <begin position="113"/>
        <end position="131"/>
    </location>
</feature>
<feature type="transmembrane region" description="Helical" evidence="1">
    <location>
        <begin position="88"/>
        <end position="107"/>
    </location>
</feature>
<sequence>MRDTDTSWRWRGVGTTAVAVGALFATVVGSALAVLSAAVVYAVAMATDDTVSLSTLVGLWLGGAVAAVALSLLPAALVVRHFGGGHRVLGPVVGVAACLLTWTVLSVTTDHPVLTLVAGPVVGAVLAGGTIRPRLV</sequence>
<dbReference type="Proteomes" id="UP000291189">
    <property type="component" value="Unassembled WGS sequence"/>
</dbReference>
<evidence type="ECO:0000313" key="3">
    <source>
        <dbReference type="Proteomes" id="UP000291189"/>
    </source>
</evidence>
<dbReference type="EMBL" id="SDPU01000037">
    <property type="protein sequence ID" value="RYU08840.1"/>
    <property type="molecule type" value="Genomic_DNA"/>
</dbReference>
<name>A0A4Q5IST1_9ACTN</name>
<protein>
    <submittedName>
        <fullName evidence="2">Uncharacterized protein</fullName>
    </submittedName>
</protein>
<evidence type="ECO:0000313" key="2">
    <source>
        <dbReference type="EMBL" id="RYU08840.1"/>
    </source>
</evidence>
<keyword evidence="1" id="KW-0472">Membrane</keyword>
<feature type="transmembrane region" description="Helical" evidence="1">
    <location>
        <begin position="56"/>
        <end position="79"/>
    </location>
</feature>